<accession>A0A0C1UBB8</accession>
<dbReference type="Gene3D" id="3.40.1710.10">
    <property type="entry name" value="abc type-2 transporter like domain"/>
    <property type="match status" value="1"/>
</dbReference>
<evidence type="ECO:0000256" key="3">
    <source>
        <dbReference type="ARBA" id="ARBA00022989"/>
    </source>
</evidence>
<feature type="domain" description="ABC-2 type transporter transmembrane" evidence="6">
    <location>
        <begin position="19"/>
        <end position="349"/>
    </location>
</feature>
<evidence type="ECO:0000256" key="5">
    <source>
        <dbReference type="SAM" id="Phobius"/>
    </source>
</evidence>
<dbReference type="InterPro" id="IPR013525">
    <property type="entry name" value="ABC2_TM"/>
</dbReference>
<dbReference type="OrthoDB" id="1706094at2"/>
<keyword evidence="2 5" id="KW-0812">Transmembrane</keyword>
<dbReference type="PANTHER" id="PTHR43027">
    <property type="entry name" value="DOXORUBICIN RESISTANCE ABC TRANSPORTER PERMEASE PROTEIN DRRC-RELATED"/>
    <property type="match status" value="1"/>
</dbReference>
<evidence type="ECO:0000259" key="6">
    <source>
        <dbReference type="Pfam" id="PF12698"/>
    </source>
</evidence>
<dbReference type="Proteomes" id="UP000031366">
    <property type="component" value="Unassembled WGS sequence"/>
</dbReference>
<feature type="transmembrane region" description="Helical" evidence="5">
    <location>
        <begin position="333"/>
        <end position="352"/>
    </location>
</feature>
<dbReference type="EMBL" id="AYSO01000020">
    <property type="protein sequence ID" value="KIE44865.1"/>
    <property type="molecule type" value="Genomic_DNA"/>
</dbReference>
<comment type="caution">
    <text evidence="7">The sequence shown here is derived from an EMBL/GenBank/DDBJ whole genome shotgun (WGS) entry which is preliminary data.</text>
</comment>
<evidence type="ECO:0000256" key="1">
    <source>
        <dbReference type="ARBA" id="ARBA00004141"/>
    </source>
</evidence>
<keyword evidence="4 5" id="KW-0472">Membrane</keyword>
<evidence type="ECO:0000313" key="7">
    <source>
        <dbReference type="EMBL" id="KIE44865.1"/>
    </source>
</evidence>
<feature type="transmembrane region" description="Helical" evidence="5">
    <location>
        <begin position="256"/>
        <end position="274"/>
    </location>
</feature>
<organism evidence="7 8">
    <name type="scientific">Clostridium argentinense CDC 2741</name>
    <dbReference type="NCBI Taxonomy" id="1418104"/>
    <lineage>
        <taxon>Bacteria</taxon>
        <taxon>Bacillati</taxon>
        <taxon>Bacillota</taxon>
        <taxon>Clostridia</taxon>
        <taxon>Eubacteriales</taxon>
        <taxon>Clostridiaceae</taxon>
        <taxon>Clostridium</taxon>
    </lineage>
</organism>
<comment type="subcellular location">
    <subcellularLocation>
        <location evidence="1">Membrane</location>
        <topology evidence="1">Multi-pass membrane protein</topology>
    </subcellularLocation>
</comment>
<sequence>MKFLIVLNSNLKRITKSKKIVIANFLLPAIVILTFGFVFNRIASTDNEYAIINSDKGVYGEEFIKEIQKNSKVKIYKKDEGIERVKKKRMSLCYEIPEEFSDLIYKGEKPQIISHKIEEGTELGNFQFSASSLINKMILRSEFKNNGKDISLEALNYEKNNINVIGKDKKAMGDIITLNMIISFILFGSIGISMELFELKRQNILKRSFTTSNKPKTIIGGVLTALFLISSLGYSGIFLLNLFINSNNYLNKASIIILNIVFLVLLALSLGIFVTRIIKNENLISIVLQIIISLTCFVGGSFMPIELLPKGIRVFSKFTPQYWALQSIDTGNVWLSFIVVLFALALFTAGTFKTKNFID</sequence>
<dbReference type="GO" id="GO:0140359">
    <property type="term" value="F:ABC-type transporter activity"/>
    <property type="evidence" value="ECO:0007669"/>
    <property type="project" value="InterPro"/>
</dbReference>
<feature type="transmembrane region" description="Helical" evidence="5">
    <location>
        <begin position="175"/>
        <end position="197"/>
    </location>
</feature>
<dbReference type="PANTHER" id="PTHR43027:SF1">
    <property type="entry name" value="DOXORUBICIN RESISTANCE ABC TRANSPORTER PERMEASE PROTEIN DRRC-RELATED"/>
    <property type="match status" value="1"/>
</dbReference>
<gene>
    <name evidence="7" type="ORF">U732_420</name>
</gene>
<feature type="transmembrane region" description="Helical" evidence="5">
    <location>
        <begin position="218"/>
        <end position="244"/>
    </location>
</feature>
<dbReference type="Pfam" id="PF12698">
    <property type="entry name" value="ABC2_membrane_3"/>
    <property type="match status" value="1"/>
</dbReference>
<dbReference type="AlphaFoldDB" id="A0A0C1UBB8"/>
<name>A0A0C1UBB8_9CLOT</name>
<evidence type="ECO:0000313" key="8">
    <source>
        <dbReference type="Proteomes" id="UP000031366"/>
    </source>
</evidence>
<reference evidence="7 8" key="1">
    <citation type="journal article" date="2015" name="Infect. Genet. Evol.">
        <title>Genomic sequences of six botulinum neurotoxin-producing strains representing three clostridial species illustrate the mobility and diversity of botulinum neurotoxin genes.</title>
        <authorList>
            <person name="Smith T.J."/>
            <person name="Hill K.K."/>
            <person name="Xie G."/>
            <person name="Foley B.T."/>
            <person name="Williamson C.H."/>
            <person name="Foster J.T."/>
            <person name="Johnson S.L."/>
            <person name="Chertkov O."/>
            <person name="Teshima H."/>
            <person name="Gibbons H.S."/>
            <person name="Johnsky L.A."/>
            <person name="Karavis M.A."/>
            <person name="Smith L.A."/>
        </authorList>
    </citation>
    <scope>NUCLEOTIDE SEQUENCE [LARGE SCALE GENOMIC DNA]</scope>
    <source>
        <strain evidence="7 8">CDC 2741</strain>
    </source>
</reference>
<evidence type="ECO:0000256" key="4">
    <source>
        <dbReference type="ARBA" id="ARBA00023136"/>
    </source>
</evidence>
<keyword evidence="3 5" id="KW-1133">Transmembrane helix</keyword>
<feature type="transmembrane region" description="Helical" evidence="5">
    <location>
        <begin position="20"/>
        <end position="39"/>
    </location>
</feature>
<dbReference type="RefSeq" id="WP_039636270.1">
    <property type="nucleotide sequence ID" value="NZ_AYSO01000020.1"/>
</dbReference>
<keyword evidence="8" id="KW-1185">Reference proteome</keyword>
<proteinExistence type="predicted"/>
<feature type="transmembrane region" description="Helical" evidence="5">
    <location>
        <begin position="286"/>
        <end position="305"/>
    </location>
</feature>
<protein>
    <submittedName>
        <fullName evidence="7">ABC-2 type transporter family protein</fullName>
    </submittedName>
</protein>
<dbReference type="InterPro" id="IPR052902">
    <property type="entry name" value="ABC-2_transporter"/>
</dbReference>
<dbReference type="GO" id="GO:0016020">
    <property type="term" value="C:membrane"/>
    <property type="evidence" value="ECO:0007669"/>
    <property type="project" value="UniProtKB-SubCell"/>
</dbReference>
<evidence type="ECO:0000256" key="2">
    <source>
        <dbReference type="ARBA" id="ARBA00022692"/>
    </source>
</evidence>
<dbReference type="STRING" id="29341.RSJ17_04885"/>